<feature type="signal peptide" evidence="10">
    <location>
        <begin position="1"/>
        <end position="25"/>
    </location>
</feature>
<evidence type="ECO:0000256" key="5">
    <source>
        <dbReference type="ARBA" id="ARBA00022729"/>
    </source>
</evidence>
<dbReference type="STRING" id="927665.HMPREF1535_01705"/>
<dbReference type="NCBIfam" id="TIGR04057">
    <property type="entry name" value="SusC_RagA_signa"/>
    <property type="match status" value="1"/>
</dbReference>
<evidence type="ECO:0000259" key="11">
    <source>
        <dbReference type="Pfam" id="PF07715"/>
    </source>
</evidence>
<name>A0A0F5JH58_9BACT</name>
<comment type="caution">
    <text evidence="12">The sequence shown here is derived from an EMBL/GenBank/DDBJ whole genome shotgun (WGS) entry which is preliminary data.</text>
</comment>
<protein>
    <submittedName>
        <fullName evidence="12">SusC/RagA family TonB-linked outer membrane protein</fullName>
    </submittedName>
</protein>
<dbReference type="InterPro" id="IPR036942">
    <property type="entry name" value="Beta-barrel_TonB_sf"/>
</dbReference>
<dbReference type="RefSeq" id="WP_046145840.1">
    <property type="nucleotide sequence ID" value="NZ_KQ033912.1"/>
</dbReference>
<keyword evidence="4 8" id="KW-0812">Transmembrane</keyword>
<dbReference type="Gene3D" id="2.40.170.20">
    <property type="entry name" value="TonB-dependent receptor, beta-barrel domain"/>
    <property type="match status" value="1"/>
</dbReference>
<comment type="similarity">
    <text evidence="8">Belongs to the TonB-dependent receptor family.</text>
</comment>
<evidence type="ECO:0000256" key="10">
    <source>
        <dbReference type="SAM" id="SignalP"/>
    </source>
</evidence>
<dbReference type="PANTHER" id="PTHR30069:SF29">
    <property type="entry name" value="HEMOGLOBIN AND HEMOGLOBIN-HAPTOGLOBIN-BINDING PROTEIN 1-RELATED"/>
    <property type="match status" value="1"/>
</dbReference>
<dbReference type="InterPro" id="IPR023997">
    <property type="entry name" value="TonB-dep_OMP_SusC/RagA_CS"/>
</dbReference>
<proteinExistence type="inferred from homology"/>
<dbReference type="Gene3D" id="2.170.130.10">
    <property type="entry name" value="TonB-dependent receptor, plug domain"/>
    <property type="match status" value="1"/>
</dbReference>
<sequence length="1095" mass="121678">MKKVFRPIGLILLSGIFCAPNQVYAADSKPEMAFAINQQKKQVTGTVVDEFGPVAGASVSVKGTNEGTITDMDGNFSLAVNQGATITISFIGYISQEIKYTGQTSLDIKLVEDTQKLDEVVVTAMGIKKEKRALSYAMSELKSDDIQLVPVQNVANSLYGKAAGVQIAQTAAGPTGGTKIQIRGINSVEGNTRPLIVVDGIPINDTDSNWAGRERDQTQQGSALNDINPDDIESMSILKGANAAALYGSRATNGVIVITTKRGDGGKKGLGIQVGTSYTYDQRAYMPEYQNVFGGGSTPYFVANENGDYTYSGTTYRSFGPRMDGTEVVWWDGVKRPFSPQPNNYRDIFKDGFTNNNSISITNGTDKNNIRLSYTNMNYAGYLENFKQNKHNFSLSGNFKVHERLTFDAAVSFNISDTKNPPTRIDRVSNYPMPRNEITQLWKDHYKNSEGYYLTDEISGISGSNRDNIINYLLWQQNENQYTQTRERLIASLSANVKIFDFLNFRLRGGTDRYNDKKEDKEMFKRYADPANMSDLQGLYRKTDNHYRKDYVEGLLMFNKTFKEDFDVTANLGISGEDIAETGMTWSSEGLKYNGMFSTNNNKKDPKAAGRDTGYNRGEFLGAVFASAQLAYKRFLYLDLTARNDWSSRLSAGNRSFFYPSAGLSFVFTETLDLPDWWNYGKIRGSYAVVGNTTPTIYFTNTEYNYGSFNNSAITNDFGNDVPPTNIIPEKTYSWEFGLESRMFDGRLGFDLAYYTNRTKNQIITVPVAPSTGATGMRMNAGEIGNYGIELQLNGTPVETKNFTWESTLNFSFTHNELISLIDGMEDRQIGSPWSAAIFKAVPGYATPSVFIRKWVRDDQGNMIVDKNGNYQQEAEFTYAGSAAPKMVAGFTNTFHYKNFSLSAHIDGSFGGKLLSFTNNFLKATGAGKESLFGRDEEYGGLAYYIDKNTNQKVALDSHSASAPANALEGRVHHDGMIAEGVKADGSKNDIIVAASDYYNSRYNRNGSEDNLYDNTYIKLRELKLSYQLPNNWVSKIGLQNLNISLIGSNLFYIYKSVPNINPEATLGTSGTNAYVEYTTYPSARSFGFALKTSF</sequence>
<dbReference type="GO" id="GO:0015344">
    <property type="term" value="F:siderophore uptake transmembrane transporter activity"/>
    <property type="evidence" value="ECO:0007669"/>
    <property type="project" value="TreeGrafter"/>
</dbReference>
<gene>
    <name evidence="12" type="ORF">HMPREF1535_01705</name>
</gene>
<dbReference type="InterPro" id="IPR008969">
    <property type="entry name" value="CarboxyPept-like_regulatory"/>
</dbReference>
<evidence type="ECO:0000256" key="8">
    <source>
        <dbReference type="PROSITE-ProRule" id="PRU01360"/>
    </source>
</evidence>
<evidence type="ECO:0000256" key="3">
    <source>
        <dbReference type="ARBA" id="ARBA00022452"/>
    </source>
</evidence>
<evidence type="ECO:0000256" key="2">
    <source>
        <dbReference type="ARBA" id="ARBA00022448"/>
    </source>
</evidence>
<keyword evidence="2 8" id="KW-0813">Transport</keyword>
<accession>A0A0F5JH58</accession>
<dbReference type="PATRIC" id="fig|927665.4.peg.1746"/>
<evidence type="ECO:0000313" key="13">
    <source>
        <dbReference type="Proteomes" id="UP000033047"/>
    </source>
</evidence>
<evidence type="ECO:0000313" key="12">
    <source>
        <dbReference type="EMBL" id="KKB57053.1"/>
    </source>
</evidence>
<keyword evidence="7 8" id="KW-0998">Cell outer membrane</keyword>
<dbReference type="EMBL" id="AQHV01000010">
    <property type="protein sequence ID" value="KKB57053.1"/>
    <property type="molecule type" value="Genomic_DNA"/>
</dbReference>
<dbReference type="SUPFAM" id="SSF49464">
    <property type="entry name" value="Carboxypeptidase regulatory domain-like"/>
    <property type="match status" value="1"/>
</dbReference>
<feature type="domain" description="TonB-dependent receptor plug" evidence="11">
    <location>
        <begin position="131"/>
        <end position="255"/>
    </location>
</feature>
<dbReference type="Gene3D" id="2.60.40.1120">
    <property type="entry name" value="Carboxypeptidase-like, regulatory domain"/>
    <property type="match status" value="1"/>
</dbReference>
<keyword evidence="3 8" id="KW-1134">Transmembrane beta strand</keyword>
<dbReference type="InterPro" id="IPR012910">
    <property type="entry name" value="Plug_dom"/>
</dbReference>
<evidence type="ECO:0000256" key="1">
    <source>
        <dbReference type="ARBA" id="ARBA00004571"/>
    </source>
</evidence>
<dbReference type="Pfam" id="PF13715">
    <property type="entry name" value="CarbopepD_reg_2"/>
    <property type="match status" value="1"/>
</dbReference>
<dbReference type="NCBIfam" id="TIGR04056">
    <property type="entry name" value="OMP_RagA_SusC"/>
    <property type="match status" value="1"/>
</dbReference>
<dbReference type="Pfam" id="PF07715">
    <property type="entry name" value="Plug"/>
    <property type="match status" value="1"/>
</dbReference>
<dbReference type="InterPro" id="IPR039426">
    <property type="entry name" value="TonB-dep_rcpt-like"/>
</dbReference>
<evidence type="ECO:0000256" key="7">
    <source>
        <dbReference type="ARBA" id="ARBA00023237"/>
    </source>
</evidence>
<dbReference type="PANTHER" id="PTHR30069">
    <property type="entry name" value="TONB-DEPENDENT OUTER MEMBRANE RECEPTOR"/>
    <property type="match status" value="1"/>
</dbReference>
<dbReference type="FunFam" id="2.60.40.1120:FF:000003">
    <property type="entry name" value="Outer membrane protein Omp121"/>
    <property type="match status" value="1"/>
</dbReference>
<comment type="subcellular location">
    <subcellularLocation>
        <location evidence="1 8">Cell outer membrane</location>
        <topology evidence="1 8">Multi-pass membrane protein</topology>
    </subcellularLocation>
</comment>
<keyword evidence="5 10" id="KW-0732">Signal</keyword>
<dbReference type="InterPro" id="IPR023996">
    <property type="entry name" value="TonB-dep_OMP_SusC/RagA"/>
</dbReference>
<reference evidence="12 13" key="1">
    <citation type="submission" date="2013-04" db="EMBL/GenBank/DDBJ databases">
        <title>The Genome Sequence of Parabacteroides goldsteinii DSM 19448.</title>
        <authorList>
            <consortium name="The Broad Institute Genomics Platform"/>
            <person name="Earl A."/>
            <person name="Ward D."/>
            <person name="Feldgarden M."/>
            <person name="Gevers D."/>
            <person name="Martens E."/>
            <person name="Sakamoto M."/>
            <person name="Benno Y."/>
            <person name="Song Y."/>
            <person name="Liu C."/>
            <person name="Lee J."/>
            <person name="Bolanos M."/>
            <person name="Vaisanen M.L."/>
            <person name="Finegold S.M."/>
            <person name="Walker B."/>
            <person name="Young S."/>
            <person name="Zeng Q."/>
            <person name="Gargeya S."/>
            <person name="Fitzgerald M."/>
            <person name="Haas B."/>
            <person name="Abouelleil A."/>
            <person name="Allen A.W."/>
            <person name="Alvarado L."/>
            <person name="Arachchi H.M."/>
            <person name="Berlin A.M."/>
            <person name="Chapman S.B."/>
            <person name="Gainer-Dewar J."/>
            <person name="Goldberg J."/>
            <person name="Griggs A."/>
            <person name="Gujja S."/>
            <person name="Hansen M."/>
            <person name="Howarth C."/>
            <person name="Imamovic A."/>
            <person name="Ireland A."/>
            <person name="Larimer J."/>
            <person name="McCowan C."/>
            <person name="Murphy C."/>
            <person name="Pearson M."/>
            <person name="Poon T.W."/>
            <person name="Priest M."/>
            <person name="Roberts A."/>
            <person name="Saif S."/>
            <person name="Shea T."/>
            <person name="Sisk P."/>
            <person name="Sykes S."/>
            <person name="Wortman J."/>
            <person name="Nusbaum C."/>
            <person name="Birren B."/>
        </authorList>
    </citation>
    <scope>NUCLEOTIDE SEQUENCE [LARGE SCALE GENOMIC DNA]</scope>
    <source>
        <strain evidence="12 13">DSM 19448</strain>
    </source>
</reference>
<keyword evidence="6 8" id="KW-0472">Membrane</keyword>
<dbReference type="GO" id="GO:0009279">
    <property type="term" value="C:cell outer membrane"/>
    <property type="evidence" value="ECO:0007669"/>
    <property type="project" value="UniProtKB-SubCell"/>
</dbReference>
<feature type="region of interest" description="Disordered" evidence="9">
    <location>
        <begin position="207"/>
        <end position="227"/>
    </location>
</feature>
<evidence type="ECO:0000256" key="4">
    <source>
        <dbReference type="ARBA" id="ARBA00022692"/>
    </source>
</evidence>
<dbReference type="Proteomes" id="UP000033047">
    <property type="component" value="Unassembled WGS sequence"/>
</dbReference>
<dbReference type="SUPFAM" id="SSF56935">
    <property type="entry name" value="Porins"/>
    <property type="match status" value="1"/>
</dbReference>
<dbReference type="InterPro" id="IPR037066">
    <property type="entry name" value="Plug_dom_sf"/>
</dbReference>
<evidence type="ECO:0000256" key="9">
    <source>
        <dbReference type="SAM" id="MobiDB-lite"/>
    </source>
</evidence>
<dbReference type="HOGENOM" id="CLU_004317_2_1_10"/>
<evidence type="ECO:0000256" key="6">
    <source>
        <dbReference type="ARBA" id="ARBA00023136"/>
    </source>
</evidence>
<feature type="chain" id="PRO_5002489948" evidence="10">
    <location>
        <begin position="26"/>
        <end position="1095"/>
    </location>
</feature>
<dbReference type="AlphaFoldDB" id="A0A0F5JH58"/>
<dbReference type="GO" id="GO:0044718">
    <property type="term" value="P:siderophore transmembrane transport"/>
    <property type="evidence" value="ECO:0007669"/>
    <property type="project" value="TreeGrafter"/>
</dbReference>
<organism evidence="12 13">
    <name type="scientific">Parabacteroides goldsteinii DSM 19448 = WAL 12034</name>
    <dbReference type="NCBI Taxonomy" id="927665"/>
    <lineage>
        <taxon>Bacteria</taxon>
        <taxon>Pseudomonadati</taxon>
        <taxon>Bacteroidota</taxon>
        <taxon>Bacteroidia</taxon>
        <taxon>Bacteroidales</taxon>
        <taxon>Tannerellaceae</taxon>
        <taxon>Parabacteroides</taxon>
    </lineage>
</organism>
<dbReference type="PROSITE" id="PS52016">
    <property type="entry name" value="TONB_DEPENDENT_REC_3"/>
    <property type="match status" value="1"/>
</dbReference>